<reference evidence="2 3" key="1">
    <citation type="journal article" date="2017" name="MBio">
        <title>Type VI secretion-mediated competition in the bee gut microbiome.</title>
        <authorList>
            <person name="Steele M.I."/>
            <person name="Kwong W.K."/>
            <person name="Powell J.E."/>
            <person name="Whiteley M."/>
            <person name="Moran N.A."/>
        </authorList>
    </citation>
    <scope>NUCLEOTIDE SEQUENCE [LARGE SCALE GENOMIC DNA]</scope>
    <source>
        <strain evidence="2 3">App2-2</strain>
    </source>
</reference>
<organism evidence="2 3">
    <name type="scientific">Snodgrassella alvi</name>
    <dbReference type="NCBI Taxonomy" id="1196083"/>
    <lineage>
        <taxon>Bacteria</taxon>
        <taxon>Pseudomonadati</taxon>
        <taxon>Pseudomonadota</taxon>
        <taxon>Betaproteobacteria</taxon>
        <taxon>Neisseriales</taxon>
        <taxon>Neisseriaceae</taxon>
        <taxon>Snodgrassella</taxon>
    </lineage>
</organism>
<evidence type="ECO:0000313" key="3">
    <source>
        <dbReference type="Proteomes" id="UP000231293"/>
    </source>
</evidence>
<protein>
    <submittedName>
        <fullName evidence="2">Uncharacterized protein</fullName>
    </submittedName>
</protein>
<dbReference type="AlphaFoldDB" id="A0A2N9WT52"/>
<evidence type="ECO:0000313" key="2">
    <source>
        <dbReference type="EMBL" id="PIT14512.1"/>
    </source>
</evidence>
<comment type="caution">
    <text evidence="2">The sequence shown here is derived from an EMBL/GenBank/DDBJ whole genome shotgun (WGS) entry which is preliminary data.</text>
</comment>
<dbReference type="EMBL" id="MDVB01000084">
    <property type="protein sequence ID" value="PIT14512.1"/>
    <property type="molecule type" value="Genomic_DNA"/>
</dbReference>
<sequence length="61" mass="7218">MHNIPLSEKLNIEKIRSVKTNKIVNDIALRHIPRHKKYKGPKKSDQKFKSSFMRDQNGNFL</sequence>
<accession>A0A2N9WT52</accession>
<dbReference type="Proteomes" id="UP000231293">
    <property type="component" value="Unassembled WGS sequence"/>
</dbReference>
<name>A0A2N9WT52_9NEIS</name>
<proteinExistence type="predicted"/>
<feature type="region of interest" description="Disordered" evidence="1">
    <location>
        <begin position="34"/>
        <end position="61"/>
    </location>
</feature>
<gene>
    <name evidence="2" type="ORF">BGI32_07200</name>
</gene>
<evidence type="ECO:0000256" key="1">
    <source>
        <dbReference type="SAM" id="MobiDB-lite"/>
    </source>
</evidence>